<organism evidence="9 10">
    <name type="scientific">Leucobacter viscericola</name>
    <dbReference type="NCBI Taxonomy" id="2714935"/>
    <lineage>
        <taxon>Bacteria</taxon>
        <taxon>Bacillati</taxon>
        <taxon>Actinomycetota</taxon>
        <taxon>Actinomycetes</taxon>
        <taxon>Micrococcales</taxon>
        <taxon>Microbacteriaceae</taxon>
        <taxon>Leucobacter</taxon>
    </lineage>
</organism>
<evidence type="ECO:0000256" key="1">
    <source>
        <dbReference type="ARBA" id="ARBA00007257"/>
    </source>
</evidence>
<evidence type="ECO:0000313" key="9">
    <source>
        <dbReference type="EMBL" id="QIK62652.1"/>
    </source>
</evidence>
<feature type="region of interest" description="Disordered" evidence="4">
    <location>
        <begin position="51"/>
        <end position="76"/>
    </location>
</feature>
<dbReference type="InterPro" id="IPR041033">
    <property type="entry name" value="SpaA_PFL_dom_1"/>
</dbReference>
<dbReference type="RefSeq" id="WP_166289808.1">
    <property type="nucleotide sequence ID" value="NZ_CP049863.1"/>
</dbReference>
<dbReference type="KEGG" id="lvi:G7068_05085"/>
<dbReference type="InterPro" id="IPR013783">
    <property type="entry name" value="Ig-like_fold"/>
</dbReference>
<evidence type="ECO:0000256" key="5">
    <source>
        <dbReference type="SAM" id="Phobius"/>
    </source>
</evidence>
<dbReference type="NCBIfam" id="TIGR01167">
    <property type="entry name" value="LPXTG_anchor"/>
    <property type="match status" value="1"/>
</dbReference>
<dbReference type="NCBIfam" id="NF033902">
    <property type="entry name" value="iso_D2_wall_anc"/>
    <property type="match status" value="1"/>
</dbReference>
<dbReference type="Pfam" id="PF16555">
    <property type="entry name" value="GramPos_pilinD1"/>
    <property type="match status" value="1"/>
</dbReference>
<evidence type="ECO:0000256" key="3">
    <source>
        <dbReference type="ARBA" id="ARBA00022729"/>
    </source>
</evidence>
<keyword evidence="2" id="KW-0964">Secreted</keyword>
<dbReference type="InterPro" id="IPR048052">
    <property type="entry name" value="FM1-like"/>
</dbReference>
<evidence type="ECO:0000259" key="7">
    <source>
        <dbReference type="Pfam" id="PF16555"/>
    </source>
</evidence>
<name>A0A6G7XDS2_9MICO</name>
<feature type="chain" id="PRO_5026227681" evidence="6">
    <location>
        <begin position="34"/>
        <end position="535"/>
    </location>
</feature>
<evidence type="ECO:0000256" key="6">
    <source>
        <dbReference type="SAM" id="SignalP"/>
    </source>
</evidence>
<feature type="transmembrane region" description="Helical" evidence="5">
    <location>
        <begin position="507"/>
        <end position="526"/>
    </location>
</feature>
<comment type="similarity">
    <text evidence="1">Belongs to the serine-aspartate repeat-containing protein (SDr) family.</text>
</comment>
<evidence type="ECO:0000256" key="2">
    <source>
        <dbReference type="ARBA" id="ARBA00022525"/>
    </source>
</evidence>
<dbReference type="EMBL" id="CP049863">
    <property type="protein sequence ID" value="QIK62652.1"/>
    <property type="molecule type" value="Genomic_DNA"/>
</dbReference>
<accession>A0A6G7XDS2</accession>
<reference evidence="9 10" key="1">
    <citation type="submission" date="2020-03" db="EMBL/GenBank/DDBJ databases">
        <title>Leucobacter sp. nov., isolated from beetles.</title>
        <authorList>
            <person name="Hyun D.-W."/>
            <person name="Bae J.-W."/>
        </authorList>
    </citation>
    <scope>NUCLEOTIDE SEQUENCE [LARGE SCALE GENOMIC DNA]</scope>
    <source>
        <strain evidence="9 10">HDW9C</strain>
    </source>
</reference>
<dbReference type="GO" id="GO:0005975">
    <property type="term" value="P:carbohydrate metabolic process"/>
    <property type="evidence" value="ECO:0007669"/>
    <property type="project" value="UniProtKB-ARBA"/>
</dbReference>
<dbReference type="AlphaFoldDB" id="A0A6G7XDS2"/>
<keyword evidence="3 6" id="KW-0732">Signal</keyword>
<feature type="domain" description="SpaA-like prealbumin fold" evidence="8">
    <location>
        <begin position="367"/>
        <end position="474"/>
    </location>
</feature>
<evidence type="ECO:0000259" key="8">
    <source>
        <dbReference type="Pfam" id="PF17802"/>
    </source>
</evidence>
<dbReference type="InterPro" id="IPR026466">
    <property type="entry name" value="Fim_isopep_form_D2_dom"/>
</dbReference>
<evidence type="ECO:0000256" key="4">
    <source>
        <dbReference type="SAM" id="MobiDB-lite"/>
    </source>
</evidence>
<proteinExistence type="inferred from homology"/>
<dbReference type="Gene3D" id="2.60.40.740">
    <property type="match status" value="1"/>
</dbReference>
<feature type="signal peptide" evidence="6">
    <location>
        <begin position="1"/>
        <end position="33"/>
    </location>
</feature>
<dbReference type="NCBIfam" id="TIGR04226">
    <property type="entry name" value="RrgB_K2N_iso_D2"/>
    <property type="match status" value="1"/>
</dbReference>
<keyword evidence="10" id="KW-1185">Reference proteome</keyword>
<keyword evidence="5" id="KW-0472">Membrane</keyword>
<dbReference type="PANTHER" id="PTHR36108">
    <property type="entry name" value="COLOSSIN-B-RELATED"/>
    <property type="match status" value="1"/>
</dbReference>
<sequence length="535" mass="57672">MTTTPTARRWRGAMALLAATTIGVIGIAMPASAADPVSLINKDAKGSITLTKYSTPNDERPTTEGDGKPWTPPAGSNSTLLEGATFELYKVNDANLADKIDLTTNLGWQNLEKLITKVGKNPTAAEIALKEPNLGLALESEQTTGASGVVKWETLSLGLYYVVETKVPSGHKASQPFFVTIPMTDPVNLNDWMYDIHVYPKNIKDDTAKVPLDAEKHVVGDEIIWEIRTTIPNNNNLTILKITDILSEVLDFNAADASALQMQIGTTWEDTMNNNTWLTPGLDFSVNVAPSAGAGSNDKITATVAPSGLTKVNGKKGQTLITHIKTTVNNKFAGNGEVLNNAGIITNKPGSNIEEEATPPESISKYGKVRVNKVNAQGAALKDAKFDVYYSHLESPNFSNKTDPTVGYVKTPVTCDMTGKTFCEFSVRLSDWAENMTVTAGDSRYNYYFLVETQAPGDYELLAEPWKFVVEQSDVDGDYVKKVAIDVVNVKHGGGIELPFTGGAGTIMFVVIGAALLAGATAMTVIRSRQRKSEV</sequence>
<feature type="compositionally biased region" description="Basic and acidic residues" evidence="4">
    <location>
        <begin position="57"/>
        <end position="67"/>
    </location>
</feature>
<dbReference type="Proteomes" id="UP000502677">
    <property type="component" value="Chromosome"/>
</dbReference>
<dbReference type="InterPro" id="IPR032364">
    <property type="entry name" value="GramPos_pilinD1_N"/>
</dbReference>
<feature type="domain" description="Gram-positive pilin subunit D1 N-terminal" evidence="7">
    <location>
        <begin position="45"/>
        <end position="202"/>
    </location>
</feature>
<dbReference type="Pfam" id="PF17802">
    <property type="entry name" value="SpaA"/>
    <property type="match status" value="1"/>
</dbReference>
<keyword evidence="5" id="KW-1133">Transmembrane helix</keyword>
<dbReference type="PANTHER" id="PTHR36108:SF13">
    <property type="entry name" value="COLOSSIN-B-RELATED"/>
    <property type="match status" value="1"/>
</dbReference>
<dbReference type="Gene3D" id="2.60.40.10">
    <property type="entry name" value="Immunoglobulins"/>
    <property type="match status" value="2"/>
</dbReference>
<evidence type="ECO:0000313" key="10">
    <source>
        <dbReference type="Proteomes" id="UP000502677"/>
    </source>
</evidence>
<protein>
    <submittedName>
        <fullName evidence="9">SpaH/EbpB family LPXTG-anchored major pilin</fullName>
    </submittedName>
</protein>
<gene>
    <name evidence="9" type="ORF">G7068_05085</name>
</gene>
<keyword evidence="5" id="KW-0812">Transmembrane</keyword>